<comment type="caution">
    <text evidence="7">The sequence shown here is derived from an EMBL/GenBank/DDBJ whole genome shotgun (WGS) entry which is preliminary data.</text>
</comment>
<sequence>MATSLFGNQPQPRPVLRASAVGGGYSGGPTIYTSRGLAEQQRLGSDAGTQYFDPASVRRLFEREGGVAEAFLELASAYASTGTSKASLLGGYFYDLIQNDSNQSQSQASQRPDTPLWYEAQQNNPDPTTFSPVLVHGYPQLLDRAALHADALKAAQAQIESLRQDLAATKANAERIETLLEGVRRALCEACEALERRLELPYTRRLACAALLTSLSSRYGETLQARYCELEQALEMARDELEARIPILRDSEAMGDINRHLAVQERALLALSEACGLPN</sequence>
<dbReference type="PANTHER" id="PTHR13000:SF0">
    <property type="entry name" value="NUCLEOPORIN P54"/>
    <property type="match status" value="1"/>
</dbReference>
<evidence type="ECO:0000256" key="4">
    <source>
        <dbReference type="SAM" id="Coils"/>
    </source>
</evidence>
<organism evidence="7 8">
    <name type="scientific">Giardia muris</name>
    <dbReference type="NCBI Taxonomy" id="5742"/>
    <lineage>
        <taxon>Eukaryota</taxon>
        <taxon>Metamonada</taxon>
        <taxon>Diplomonadida</taxon>
        <taxon>Hexamitidae</taxon>
        <taxon>Giardiinae</taxon>
        <taxon>Giardia</taxon>
    </lineage>
</organism>
<feature type="compositionally biased region" description="Polar residues" evidence="5">
    <location>
        <begin position="1"/>
        <end position="10"/>
    </location>
</feature>
<dbReference type="GO" id="GO:0044613">
    <property type="term" value="C:nuclear pore central transport channel"/>
    <property type="evidence" value="ECO:0007669"/>
    <property type="project" value="TreeGrafter"/>
</dbReference>
<evidence type="ECO:0000256" key="2">
    <source>
        <dbReference type="ARBA" id="ARBA00022448"/>
    </source>
</evidence>
<evidence type="ECO:0000313" key="8">
    <source>
        <dbReference type="Proteomes" id="UP000315496"/>
    </source>
</evidence>
<gene>
    <name evidence="7" type="ORF">GMRT_10528</name>
</gene>
<dbReference type="GO" id="GO:0006607">
    <property type="term" value="P:NLS-bearing protein import into nucleus"/>
    <property type="evidence" value="ECO:0007669"/>
    <property type="project" value="TreeGrafter"/>
</dbReference>
<protein>
    <submittedName>
        <fullName evidence="7">Nucleoporin complex subunit 54</fullName>
    </submittedName>
</protein>
<name>A0A4Z1SMH2_GIAMU</name>
<proteinExistence type="predicted"/>
<dbReference type="AlphaFoldDB" id="A0A4Z1SMH2"/>
<evidence type="ECO:0000256" key="3">
    <source>
        <dbReference type="ARBA" id="ARBA00023242"/>
    </source>
</evidence>
<evidence type="ECO:0000259" key="6">
    <source>
        <dbReference type="Pfam" id="PF13874"/>
    </source>
</evidence>
<evidence type="ECO:0000256" key="5">
    <source>
        <dbReference type="SAM" id="MobiDB-lite"/>
    </source>
</evidence>
<dbReference type="Proteomes" id="UP000315496">
    <property type="component" value="Chromosome 4"/>
</dbReference>
<dbReference type="Pfam" id="PF13874">
    <property type="entry name" value="Nup54"/>
    <property type="match status" value="1"/>
</dbReference>
<keyword evidence="4" id="KW-0175">Coiled coil</keyword>
<dbReference type="InterPro" id="IPR024864">
    <property type="entry name" value="Nup54/Nup57/Nup44"/>
</dbReference>
<feature type="domain" description="Nucleoporin Nup54 alpha-helical" evidence="6">
    <location>
        <begin position="113"/>
        <end position="187"/>
    </location>
</feature>
<feature type="coiled-coil region" evidence="4">
    <location>
        <begin position="145"/>
        <end position="179"/>
    </location>
</feature>
<dbReference type="GO" id="GO:0036228">
    <property type="term" value="P:protein localization to nuclear inner membrane"/>
    <property type="evidence" value="ECO:0007669"/>
    <property type="project" value="TreeGrafter"/>
</dbReference>
<dbReference type="VEuPathDB" id="GiardiaDB:GMRT_10528"/>
<feature type="region of interest" description="Disordered" evidence="5">
    <location>
        <begin position="1"/>
        <end position="21"/>
    </location>
</feature>
<reference evidence="7 8" key="1">
    <citation type="submission" date="2019-05" db="EMBL/GenBank/DDBJ databases">
        <title>The compact genome of Giardia muris reveals important steps in the evolution of intestinal protozoan parasites.</title>
        <authorList>
            <person name="Xu F."/>
            <person name="Jimenez-Gonzalez A."/>
            <person name="Einarsson E."/>
            <person name="Astvaldsson A."/>
            <person name="Peirasmaki D."/>
            <person name="Eckmann L."/>
            <person name="Andersson J.O."/>
            <person name="Svard S.G."/>
            <person name="Jerlstrom-Hultqvist J."/>
        </authorList>
    </citation>
    <scope>NUCLEOTIDE SEQUENCE [LARGE SCALE GENOMIC DNA]</scope>
    <source>
        <strain evidence="7 8">Roberts-Thomson</strain>
    </source>
</reference>
<keyword evidence="2" id="KW-0813">Transport</keyword>
<comment type="subcellular location">
    <subcellularLocation>
        <location evidence="1">Nucleus</location>
    </subcellularLocation>
</comment>
<dbReference type="GO" id="GO:0006999">
    <property type="term" value="P:nuclear pore organization"/>
    <property type="evidence" value="ECO:0007669"/>
    <property type="project" value="TreeGrafter"/>
</dbReference>
<dbReference type="InterPro" id="IPR025712">
    <property type="entry name" value="Nup54_alpha-helical_dom"/>
</dbReference>
<feature type="region of interest" description="Disordered" evidence="5">
    <location>
        <begin position="103"/>
        <end position="123"/>
    </location>
</feature>
<accession>A0A4Z1SMH2</accession>
<dbReference type="EMBL" id="VDLU01000004">
    <property type="protein sequence ID" value="TNJ26892.1"/>
    <property type="molecule type" value="Genomic_DNA"/>
</dbReference>
<dbReference type="GO" id="GO:0017056">
    <property type="term" value="F:structural constituent of nuclear pore"/>
    <property type="evidence" value="ECO:0007669"/>
    <property type="project" value="TreeGrafter"/>
</dbReference>
<keyword evidence="3" id="KW-0539">Nucleus</keyword>
<dbReference type="PANTHER" id="PTHR13000">
    <property type="entry name" value="NUCLEOPORIN P54"/>
    <property type="match status" value="1"/>
</dbReference>
<evidence type="ECO:0000313" key="7">
    <source>
        <dbReference type="EMBL" id="TNJ26892.1"/>
    </source>
</evidence>
<keyword evidence="8" id="KW-1185">Reference proteome</keyword>
<evidence type="ECO:0000256" key="1">
    <source>
        <dbReference type="ARBA" id="ARBA00004123"/>
    </source>
</evidence>